<dbReference type="Gene3D" id="3.10.129.10">
    <property type="entry name" value="Hotdog Thioesterase"/>
    <property type="match status" value="1"/>
</dbReference>
<protein>
    <recommendedName>
        <fullName evidence="3">DUF4442 domain-containing protein</fullName>
    </recommendedName>
</protein>
<proteinExistence type="predicted"/>
<evidence type="ECO:0008006" key="3">
    <source>
        <dbReference type="Google" id="ProtNLM"/>
    </source>
</evidence>
<evidence type="ECO:0000313" key="2">
    <source>
        <dbReference type="Proteomes" id="UP000180166"/>
    </source>
</evidence>
<name>A0ABC8B0W1_9NOCA</name>
<dbReference type="Proteomes" id="UP000180166">
    <property type="component" value="Chromosome"/>
</dbReference>
<dbReference type="Pfam" id="PF14539">
    <property type="entry name" value="DUF4442"/>
    <property type="match status" value="1"/>
</dbReference>
<evidence type="ECO:0000313" key="1">
    <source>
        <dbReference type="EMBL" id="APB00187.1"/>
    </source>
</evidence>
<dbReference type="SUPFAM" id="SSF54637">
    <property type="entry name" value="Thioesterase/thiol ester dehydrase-isomerase"/>
    <property type="match status" value="1"/>
</dbReference>
<reference evidence="1 2" key="1">
    <citation type="submission" date="2016-10" db="EMBL/GenBank/DDBJ databases">
        <title>Genome sequence of Nocardia seriolae strain EM150506, isolated from Anguila japonica.</title>
        <authorList>
            <person name="Han H.-J."/>
        </authorList>
    </citation>
    <scope>NUCLEOTIDE SEQUENCE [LARGE SCALE GENOMIC DNA]</scope>
    <source>
        <strain evidence="1 2">EM150506</strain>
    </source>
</reference>
<dbReference type="EMBL" id="CP017839">
    <property type="protein sequence ID" value="APB00187.1"/>
    <property type="molecule type" value="Genomic_DNA"/>
</dbReference>
<dbReference type="InterPro" id="IPR029069">
    <property type="entry name" value="HotDog_dom_sf"/>
</dbReference>
<accession>A0ABC8B0W1</accession>
<dbReference type="InterPro" id="IPR027961">
    <property type="entry name" value="DUF4442"/>
</dbReference>
<gene>
    <name evidence="1" type="ORF">NS506_06151</name>
</gene>
<dbReference type="AlphaFoldDB" id="A0ABC8B0W1"/>
<organism evidence="1 2">
    <name type="scientific">Nocardia seriolae</name>
    <dbReference type="NCBI Taxonomy" id="37332"/>
    <lineage>
        <taxon>Bacteria</taxon>
        <taxon>Bacillati</taxon>
        <taxon>Actinomycetota</taxon>
        <taxon>Actinomycetes</taxon>
        <taxon>Mycobacteriales</taxon>
        <taxon>Nocardiaceae</taxon>
        <taxon>Nocardia</taxon>
    </lineage>
</organism>
<sequence length="178" mass="19490">MPITPSGPALDDAAPAIRLMISRAMRTKGIARMPAHIEGDRHFAKAAARLSRPVRVALRVRFWNRNHNGAAFGGTLFSMTDPFFGLMAQGQLGNEYRVWNTTAGIEFLTPGRGILTTTMELPRAQADEIRETTSTGAKSITTHTATIHDSDGQLVARATQNLYVRKTRTDANTRATAR</sequence>
<dbReference type="KEGG" id="nsr:NS506_06151"/>